<gene>
    <name evidence="2" type="ORF">N789_11495</name>
</gene>
<dbReference type="Pfam" id="PF08241">
    <property type="entry name" value="Methyltransf_11"/>
    <property type="match status" value="1"/>
</dbReference>
<comment type="caution">
    <text evidence="2">The sequence shown here is derived from an EMBL/GenBank/DDBJ whole genome shotgun (WGS) entry which is preliminary data.</text>
</comment>
<dbReference type="PANTHER" id="PTHR43861">
    <property type="entry name" value="TRANS-ACONITATE 2-METHYLTRANSFERASE-RELATED"/>
    <property type="match status" value="1"/>
</dbReference>
<dbReference type="CDD" id="cd02440">
    <property type="entry name" value="AdoMet_MTases"/>
    <property type="match status" value="1"/>
</dbReference>
<dbReference type="InterPro" id="IPR013216">
    <property type="entry name" value="Methyltransf_11"/>
</dbReference>
<evidence type="ECO:0000259" key="1">
    <source>
        <dbReference type="Pfam" id="PF08241"/>
    </source>
</evidence>
<dbReference type="RefSeq" id="WP_022970136.1">
    <property type="nucleotide sequence ID" value="NZ_ATVD01000005.1"/>
</dbReference>
<dbReference type="SUPFAM" id="SSF53335">
    <property type="entry name" value="S-adenosyl-L-methionine-dependent methyltransferases"/>
    <property type="match status" value="1"/>
</dbReference>
<organism evidence="2 3">
    <name type="scientific">Arenimonas oryziterrae DSM 21050 = YC6267</name>
    <dbReference type="NCBI Taxonomy" id="1121015"/>
    <lineage>
        <taxon>Bacteria</taxon>
        <taxon>Pseudomonadati</taxon>
        <taxon>Pseudomonadota</taxon>
        <taxon>Gammaproteobacteria</taxon>
        <taxon>Lysobacterales</taxon>
        <taxon>Lysobacteraceae</taxon>
        <taxon>Arenimonas</taxon>
    </lineage>
</organism>
<feature type="domain" description="Methyltransferase type 11" evidence="1">
    <location>
        <begin position="42"/>
        <end position="136"/>
    </location>
</feature>
<dbReference type="InterPro" id="IPR029063">
    <property type="entry name" value="SAM-dependent_MTases_sf"/>
</dbReference>
<keyword evidence="3" id="KW-1185">Reference proteome</keyword>
<evidence type="ECO:0000313" key="3">
    <source>
        <dbReference type="Proteomes" id="UP000029385"/>
    </source>
</evidence>
<proteinExistence type="predicted"/>
<evidence type="ECO:0000313" key="2">
    <source>
        <dbReference type="EMBL" id="KFN43179.1"/>
    </source>
</evidence>
<dbReference type="Gene3D" id="3.40.50.150">
    <property type="entry name" value="Vaccinia Virus protein VP39"/>
    <property type="match status" value="1"/>
</dbReference>
<reference evidence="2 3" key="1">
    <citation type="submission" date="2013-09" db="EMBL/GenBank/DDBJ databases">
        <title>Genome sequencing of Arenimonas oryziterrae.</title>
        <authorList>
            <person name="Chen F."/>
            <person name="Wang G."/>
        </authorList>
    </citation>
    <scope>NUCLEOTIDE SEQUENCE [LARGE SCALE GENOMIC DNA]</scope>
    <source>
        <strain evidence="2 3">YC6267</strain>
    </source>
</reference>
<dbReference type="Proteomes" id="UP000029385">
    <property type="component" value="Unassembled WGS sequence"/>
</dbReference>
<accession>A0A091AWY4</accession>
<dbReference type="EMBL" id="AVCI01000006">
    <property type="protein sequence ID" value="KFN43179.1"/>
    <property type="molecule type" value="Genomic_DNA"/>
</dbReference>
<dbReference type="STRING" id="1121015.GCA_000420545_02530"/>
<dbReference type="AlphaFoldDB" id="A0A091AWY4"/>
<protein>
    <recommendedName>
        <fullName evidence="1">Methyltransferase type 11 domain-containing protein</fullName>
    </recommendedName>
</protein>
<dbReference type="GO" id="GO:0008757">
    <property type="term" value="F:S-adenosylmethionine-dependent methyltransferase activity"/>
    <property type="evidence" value="ECO:0007669"/>
    <property type="project" value="InterPro"/>
</dbReference>
<dbReference type="PATRIC" id="fig|1121015.4.peg.1777"/>
<name>A0A091AWY4_9GAMM</name>
<dbReference type="eggNOG" id="COG2227">
    <property type="taxonomic scope" value="Bacteria"/>
</dbReference>
<sequence length="289" mass="31580">MSDAILPFTGERFTPECVREIAYEHWHRYAFARTLARGRRVLDAACGEGFGSALLAGTAVSVLGVDIDTVTVAHARARYGAADNLRFDVADATMLDALPSASFDLIVSFETLEHVQAQEQLLDGFARLLAPGGLLLVSTPDKRQYTDATGVTNPHHVRELYREEFEALLAPRFSARRLFGQKLAFVSLLRSLDGAGQGVHESLHDGDAMRETLDLAPMYFLAACAHEAAVLDRLPGLALYVDADESVYADYNQNVRSNQAAARHIAWLEQEVERLRAQVAAASPESPGP</sequence>